<dbReference type="RefSeq" id="WP_193924756.1">
    <property type="nucleotide sequence ID" value="NZ_JADEWL010000153.1"/>
</dbReference>
<proteinExistence type="predicted"/>
<evidence type="ECO:0000313" key="2">
    <source>
        <dbReference type="Proteomes" id="UP000620559"/>
    </source>
</evidence>
<dbReference type="EMBL" id="JADEWL010000153">
    <property type="protein sequence ID" value="MBE9216280.1"/>
    <property type="molecule type" value="Genomic_DNA"/>
</dbReference>
<reference evidence="1" key="1">
    <citation type="submission" date="2020-10" db="EMBL/GenBank/DDBJ databases">
        <authorList>
            <person name="Castelo-Branco R."/>
            <person name="Eusebio N."/>
            <person name="Adriana R."/>
            <person name="Vieira A."/>
            <person name="Brugerolle De Fraissinette N."/>
            <person name="Rezende De Castro R."/>
            <person name="Schneider M.P."/>
            <person name="Vasconcelos V."/>
            <person name="Leao P.N."/>
        </authorList>
    </citation>
    <scope>NUCLEOTIDE SEQUENCE</scope>
    <source>
        <strain evidence="1">LEGE 06105</strain>
    </source>
</reference>
<accession>A0A8J7JX34</accession>
<name>A0A8J7JX34_9CYAN</name>
<dbReference type="AlphaFoldDB" id="A0A8J7JX34"/>
<gene>
    <name evidence="1" type="ORF">IQ247_27070</name>
</gene>
<comment type="caution">
    <text evidence="1">The sequence shown here is derived from an EMBL/GenBank/DDBJ whole genome shotgun (WGS) entry which is preliminary data.</text>
</comment>
<dbReference type="Proteomes" id="UP000620559">
    <property type="component" value="Unassembled WGS sequence"/>
</dbReference>
<organism evidence="1 2">
    <name type="scientific">Plectonema cf. radiosum LEGE 06105</name>
    <dbReference type="NCBI Taxonomy" id="945769"/>
    <lineage>
        <taxon>Bacteria</taxon>
        <taxon>Bacillati</taxon>
        <taxon>Cyanobacteriota</taxon>
        <taxon>Cyanophyceae</taxon>
        <taxon>Oscillatoriophycideae</taxon>
        <taxon>Oscillatoriales</taxon>
        <taxon>Microcoleaceae</taxon>
        <taxon>Plectonema</taxon>
    </lineage>
</organism>
<protein>
    <submittedName>
        <fullName evidence="1">Uncharacterized protein</fullName>
    </submittedName>
</protein>
<sequence length="79" mass="9077">MDQGILDFRFSGMLFRNVDYLPKKFDEYVARYGIIAHLYGLTEGEFGYILSTFPIVAEETKQAALSAYRDLMLVRVMAV</sequence>
<keyword evidence="2" id="KW-1185">Reference proteome</keyword>
<evidence type="ECO:0000313" key="1">
    <source>
        <dbReference type="EMBL" id="MBE9216280.1"/>
    </source>
</evidence>